<feature type="domain" description="Phosphagen kinase C-terminal" evidence="9">
    <location>
        <begin position="641"/>
        <end position="830"/>
    </location>
</feature>
<sequence length="948" mass="109274">MKTPLFIIRKYHQKSRNSKANSLLEQPSSILCTNDIIKKRPATTTNTSTDMTSTYDTTTSSTRLKNTWVNTMNQYEYNIKSRLSAVTKSYHGDHHQQNSKYINEIQSTINLKSIKHHKTLHYNSNLITLCHLDMNDNNVININQSQYPNSSIILPCIYVEVSLYRDLDYVASPIYLNHMEARLIFTLLERKLREAVTNNSLTEKLNEINTSLGNSSKCIKDNKGDEDNDMSSFNDIDNVNVIYTRNEKGSLEKRIIKNYGDDINHPITYYNRSISTQTCLHLFPKTKHTNSTDVKVLSTYQKIFNGSYVFTSGPKHVKPPKQWWDHINKVKVQPEFRCVTAWKLEQLDLIVGGLINYEHHLQLIVSSNNGKIGIVYAQALSLLMDIIQKGIGYLSSPAVNSKSLKCKSDGRGISFRIYLISPELIRLLASNIEDMSYTVGLNNLQLGICLLIKPFNYEYIASLSNGDISSDHSEAEKYPVLLYTKPNIDSIDQDYLRHITEGIRRLRILCAELMNSSNLLGCYDVMAVESLNYLVNLLNQSNLETENKVSLTKKYLTKSLIDELSEKVTDFHSTLAHCIRINAYYPTMPYPYATDPQVYSTFEKLFKPIIMEYYSMKQLYHPLQSDYTLPCHKPIINNHCKIKSYRIQFTRNITGYGFLPMLSLNELKTIENICKNVLLSWKEQGIGKWYPLDEFQDKHPRLYTSLLKKNLILLTNDHISQITGAYRYWPQGRSLYIAPKSSTDIDLVVQINAKEHLRIICCDWSGKYPYKMYKCATQLMQWLDSRLNFSRHKNLGYLNPCLWDIGCAMQISARIRLTNLHKNKKDLTKLCNENELNVQNDNCISIATNATTNSSDNNNSYYYQCCHLVNDKCQRVHSSPSLISSLSTSSAHILHFESCKTLGRNESQVMCSFLRSIDKICEYDNRYSNPLKLPKIMKDIFSSRFKVK</sequence>
<dbReference type="Gene3D" id="1.10.135.10">
    <property type="entry name" value="ATP:guanido phosphotransferase, N-terminal domain"/>
    <property type="match status" value="1"/>
</dbReference>
<dbReference type="PANTHER" id="PTHR11547:SF38">
    <property type="entry name" value="ARGININE KINASE 1-RELATED"/>
    <property type="match status" value="1"/>
</dbReference>
<keyword evidence="3 7" id="KW-0547">Nucleotide-binding</keyword>
<dbReference type="InterPro" id="IPR000749">
    <property type="entry name" value="ATP-guanido_PTrfase"/>
</dbReference>
<evidence type="ECO:0000259" key="9">
    <source>
        <dbReference type="PROSITE" id="PS51510"/>
    </source>
</evidence>
<accession>A0AA85K039</accession>
<dbReference type="Pfam" id="PF00217">
    <property type="entry name" value="ATP-gua_Ptrans"/>
    <property type="match status" value="1"/>
</dbReference>
<dbReference type="PANTHER" id="PTHR11547">
    <property type="entry name" value="ARGININE OR CREATINE KINASE"/>
    <property type="match status" value="1"/>
</dbReference>
<evidence type="ECO:0000256" key="5">
    <source>
        <dbReference type="ARBA" id="ARBA00022840"/>
    </source>
</evidence>
<dbReference type="InterPro" id="IPR022413">
    <property type="entry name" value="ATP-guanido_PTrfase_N"/>
</dbReference>
<dbReference type="InterPro" id="IPR022414">
    <property type="entry name" value="ATP-guanido_PTrfase_cat"/>
</dbReference>
<evidence type="ECO:0000256" key="3">
    <source>
        <dbReference type="ARBA" id="ARBA00022741"/>
    </source>
</evidence>
<evidence type="ECO:0000256" key="7">
    <source>
        <dbReference type="PROSITE-ProRule" id="PRU00843"/>
    </source>
</evidence>
<dbReference type="Pfam" id="PF02807">
    <property type="entry name" value="ATP-gua_PtransN"/>
    <property type="match status" value="1"/>
</dbReference>
<dbReference type="GO" id="GO:0005524">
    <property type="term" value="F:ATP binding"/>
    <property type="evidence" value="ECO:0007669"/>
    <property type="project" value="UniProtKB-UniRule"/>
</dbReference>
<comment type="similarity">
    <text evidence="1 6">Belongs to the ATP:guanido phosphotransferase family.</text>
</comment>
<dbReference type="AlphaFoldDB" id="A0AA85K039"/>
<dbReference type="GO" id="GO:0004111">
    <property type="term" value="F:creatine kinase activity"/>
    <property type="evidence" value="ECO:0007669"/>
    <property type="project" value="InterPro"/>
</dbReference>
<keyword evidence="10" id="KW-1185">Reference proteome</keyword>
<dbReference type="GO" id="GO:0046314">
    <property type="term" value="P:phosphocreatine biosynthetic process"/>
    <property type="evidence" value="ECO:0007669"/>
    <property type="project" value="InterPro"/>
</dbReference>
<evidence type="ECO:0000259" key="8">
    <source>
        <dbReference type="PROSITE" id="PS51509"/>
    </source>
</evidence>
<name>A0AA85K039_TRIRE</name>
<evidence type="ECO:0000313" key="11">
    <source>
        <dbReference type="WBParaSite" id="TREG1_52510.1"/>
    </source>
</evidence>
<feature type="domain" description="Phosphagen kinase N-terminal" evidence="8">
    <location>
        <begin position="530"/>
        <end position="615"/>
    </location>
</feature>
<keyword evidence="4 7" id="KW-0418">Kinase</keyword>
<reference evidence="10" key="1">
    <citation type="submission" date="2022-06" db="EMBL/GenBank/DDBJ databases">
        <authorList>
            <person name="Berger JAMES D."/>
            <person name="Berger JAMES D."/>
        </authorList>
    </citation>
    <scope>NUCLEOTIDE SEQUENCE [LARGE SCALE GENOMIC DNA]</scope>
</reference>
<dbReference type="WBParaSite" id="TREG1_52510.1">
    <property type="protein sequence ID" value="TREG1_52510.1"/>
    <property type="gene ID" value="TREG1_52510"/>
</dbReference>
<dbReference type="PROSITE" id="PS51509">
    <property type="entry name" value="PHOSPHAGEN_KINASE_N"/>
    <property type="match status" value="1"/>
</dbReference>
<evidence type="ECO:0000256" key="6">
    <source>
        <dbReference type="PROSITE-ProRule" id="PRU00842"/>
    </source>
</evidence>
<protein>
    <submittedName>
        <fullName evidence="11">Uncharacterized protein</fullName>
    </submittedName>
</protein>
<dbReference type="GO" id="GO:0005615">
    <property type="term" value="C:extracellular space"/>
    <property type="evidence" value="ECO:0007669"/>
    <property type="project" value="TreeGrafter"/>
</dbReference>
<feature type="binding site" evidence="7">
    <location>
        <begin position="810"/>
        <end position="814"/>
    </location>
    <ligand>
        <name>ATP</name>
        <dbReference type="ChEBI" id="CHEBI:30616"/>
    </ligand>
</feature>
<dbReference type="Proteomes" id="UP000050795">
    <property type="component" value="Unassembled WGS sequence"/>
</dbReference>
<keyword evidence="5 7" id="KW-0067">ATP-binding</keyword>
<keyword evidence="2 7" id="KW-0808">Transferase</keyword>
<feature type="binding site" evidence="7">
    <location>
        <begin position="644"/>
        <end position="648"/>
    </location>
    <ligand>
        <name>ATP</name>
        <dbReference type="ChEBI" id="CHEBI:30616"/>
    </ligand>
</feature>
<evidence type="ECO:0000256" key="2">
    <source>
        <dbReference type="ARBA" id="ARBA00022679"/>
    </source>
</evidence>
<dbReference type="PROSITE" id="PS51510">
    <property type="entry name" value="PHOSPHAGEN_KINASE_C"/>
    <property type="match status" value="1"/>
</dbReference>
<reference evidence="11" key="2">
    <citation type="submission" date="2023-11" db="UniProtKB">
        <authorList>
            <consortium name="WormBaseParasite"/>
        </authorList>
    </citation>
    <scope>IDENTIFICATION</scope>
</reference>
<dbReference type="SUPFAM" id="SSF48034">
    <property type="entry name" value="Guanido kinase N-terminal domain"/>
    <property type="match status" value="1"/>
</dbReference>
<dbReference type="InterPro" id="IPR036802">
    <property type="entry name" value="ATP-guanido_PTrfase_N_sf"/>
</dbReference>
<evidence type="ECO:0000256" key="1">
    <source>
        <dbReference type="ARBA" id="ARBA00006798"/>
    </source>
</evidence>
<feature type="binding site" evidence="7">
    <location>
        <position position="758"/>
    </location>
    <ligand>
        <name>ATP</name>
        <dbReference type="ChEBI" id="CHEBI:30616"/>
    </ligand>
</feature>
<evidence type="ECO:0000256" key="4">
    <source>
        <dbReference type="ARBA" id="ARBA00022777"/>
    </source>
</evidence>
<dbReference type="SUPFAM" id="SSF55931">
    <property type="entry name" value="Glutamine synthetase/guanido kinase"/>
    <property type="match status" value="1"/>
</dbReference>
<dbReference type="Gene3D" id="3.30.590.10">
    <property type="entry name" value="Glutamine synthetase/guanido kinase, catalytic domain"/>
    <property type="match status" value="1"/>
</dbReference>
<organism evidence="10 11">
    <name type="scientific">Trichobilharzia regenti</name>
    <name type="common">Nasal bird schistosome</name>
    <dbReference type="NCBI Taxonomy" id="157069"/>
    <lineage>
        <taxon>Eukaryota</taxon>
        <taxon>Metazoa</taxon>
        <taxon>Spiralia</taxon>
        <taxon>Lophotrochozoa</taxon>
        <taxon>Platyhelminthes</taxon>
        <taxon>Trematoda</taxon>
        <taxon>Digenea</taxon>
        <taxon>Strigeidida</taxon>
        <taxon>Schistosomatoidea</taxon>
        <taxon>Schistosomatidae</taxon>
        <taxon>Trichobilharzia</taxon>
    </lineage>
</organism>
<proteinExistence type="inferred from homology"/>
<comment type="caution">
    <text evidence="7">Lacks conserved residue(s) required for the propagation of feature annotation.</text>
</comment>
<evidence type="ECO:0000313" key="10">
    <source>
        <dbReference type="Proteomes" id="UP000050795"/>
    </source>
</evidence>
<dbReference type="InterPro" id="IPR014746">
    <property type="entry name" value="Gln_synth/guanido_kin_cat_dom"/>
</dbReference>